<evidence type="ECO:0000256" key="8">
    <source>
        <dbReference type="ARBA" id="ARBA00022917"/>
    </source>
</evidence>
<evidence type="ECO:0000256" key="9">
    <source>
        <dbReference type="ARBA" id="ARBA00023146"/>
    </source>
</evidence>
<dbReference type="Pfam" id="PF01588">
    <property type="entry name" value="tRNA_bind"/>
    <property type="match status" value="1"/>
</dbReference>
<dbReference type="Gene3D" id="2.40.50.140">
    <property type="entry name" value="Nucleic acid-binding proteins"/>
    <property type="match status" value="1"/>
</dbReference>
<dbReference type="PANTHER" id="PTHR43326:SF2">
    <property type="entry name" value="METHIONINE--TRNA LIGASE"/>
    <property type="match status" value="1"/>
</dbReference>
<dbReference type="SUPFAM" id="SSF50249">
    <property type="entry name" value="Nucleic acid-binding proteins"/>
    <property type="match status" value="1"/>
</dbReference>
<reference evidence="15" key="1">
    <citation type="submission" date="2023-01" db="EMBL/GenBank/DDBJ databases">
        <title>Metagenome sequencing of chrysophaentin producing Chrysophaeum taylorii.</title>
        <authorList>
            <person name="Davison J."/>
            <person name="Bewley C."/>
        </authorList>
    </citation>
    <scope>NUCLEOTIDE SEQUENCE</scope>
    <source>
        <strain evidence="15">NIES-1699</strain>
    </source>
</reference>
<dbReference type="PROSITE" id="PS50886">
    <property type="entry name" value="TRBD"/>
    <property type="match status" value="1"/>
</dbReference>
<dbReference type="InterPro" id="IPR015413">
    <property type="entry name" value="Methionyl/Leucyl_tRNA_Synth"/>
</dbReference>
<proteinExistence type="inferred from homology"/>
<dbReference type="NCBIfam" id="TIGR00398">
    <property type="entry name" value="metG"/>
    <property type="match status" value="1"/>
</dbReference>
<dbReference type="Pfam" id="PF19303">
    <property type="entry name" value="Anticodon_3"/>
    <property type="match status" value="1"/>
</dbReference>
<keyword evidence="9 13" id="KW-0030">Aminoacyl-tRNA synthetase</keyword>
<evidence type="ECO:0000256" key="5">
    <source>
        <dbReference type="ARBA" id="ARBA00022741"/>
    </source>
</evidence>
<evidence type="ECO:0000256" key="12">
    <source>
        <dbReference type="PROSITE-ProRule" id="PRU00209"/>
    </source>
</evidence>
<gene>
    <name evidence="15" type="ORF">CTAYLR_009473</name>
</gene>
<dbReference type="AlphaFoldDB" id="A0AAD7XN15"/>
<keyword evidence="5 13" id="KW-0547">Nucleotide-binding</keyword>
<keyword evidence="2" id="KW-0963">Cytoplasm</keyword>
<feature type="domain" description="TRNA-binding" evidence="14">
    <location>
        <begin position="572"/>
        <end position="656"/>
    </location>
</feature>
<sequence>MLAFDERAASIALTYGLLPRSSSPCSGPPPLLGSRNVDVAADNNKKNKFYITTAINYANGSPHMGHAYEAVITDVIARYARLSGKRTKFLTGADEHGQKIANTAARLGKSPRTLVDECVAEFKALDALLDVAYDQYVRTTSGEHKARCRELWVRVAGDVTLEKYEGWYDERAEMFVKQSDAQAQNFKDADGIPLKRTTEECYFFALGKYAERIKAHVVANPEFVQPEARRSEVLKMLEEPLEKLSISRTTFDWGVSLPEGFDAGHVMYVWIDALTNYLTGSEPGGFWPADCHVIGKDIVRFHAIYWPAFLMAAGLPLPKTLFCHGFVLDAAGAKMSKTLGNVVDPIKIVNDYGSDTFRYFCCKEFPGGDLKFSETALVLARNGELAAGYGNLVHRAVALATSKCGARVPPRGSGDDDHPFDLCGLRVATQAAMEKFDVAAYASAVMAATRAANKWLYDREPWKVKDSSNRDAILRLLLEACYLLSLYLAPLIPRAATAALERVGGVHPTVPLAELSAFDNLREGADVVQGDVLFAQIPVEDAGAALNKEKKNNNNNNTNVDYVEYEDQDDTAVSRLAIVVGRIVDAWPHPDSDKLFCEKIDLGEAWGGVREIGSGLRAYYSQADLQDRLVLVVANLKPKKLAGFASKGMERNRATA</sequence>
<keyword evidence="3 12" id="KW-0820">tRNA-binding</keyword>
<dbReference type="CDD" id="cd00814">
    <property type="entry name" value="MetRS_core"/>
    <property type="match status" value="1"/>
</dbReference>
<dbReference type="PRINTS" id="PR01041">
    <property type="entry name" value="TRNASYNTHMET"/>
</dbReference>
<dbReference type="InterPro" id="IPR041872">
    <property type="entry name" value="Anticodon_Met"/>
</dbReference>
<dbReference type="SUPFAM" id="SSF52374">
    <property type="entry name" value="Nucleotidylyl transferase"/>
    <property type="match status" value="1"/>
</dbReference>
<keyword evidence="16" id="KW-1185">Reference proteome</keyword>
<evidence type="ECO:0000313" key="15">
    <source>
        <dbReference type="EMBL" id="KAJ8608245.1"/>
    </source>
</evidence>
<keyword evidence="6 13" id="KW-0067">ATP-binding</keyword>
<dbReference type="InterPro" id="IPR002547">
    <property type="entry name" value="tRNA-bd_dom"/>
</dbReference>
<evidence type="ECO:0000256" key="1">
    <source>
        <dbReference type="ARBA" id="ARBA00012838"/>
    </source>
</evidence>
<dbReference type="InterPro" id="IPR023457">
    <property type="entry name" value="Met-tRNA_synth_2"/>
</dbReference>
<dbReference type="EMBL" id="JAQMWT010000178">
    <property type="protein sequence ID" value="KAJ8608245.1"/>
    <property type="molecule type" value="Genomic_DNA"/>
</dbReference>
<accession>A0AAD7XN15</accession>
<keyword evidence="7 12" id="KW-0694">RNA-binding</keyword>
<evidence type="ECO:0000256" key="2">
    <source>
        <dbReference type="ARBA" id="ARBA00022490"/>
    </source>
</evidence>
<comment type="similarity">
    <text evidence="13">Belongs to the class-I aminoacyl-tRNA synthetase family.</text>
</comment>
<keyword evidence="8 13" id="KW-0648">Protein biosynthesis</keyword>
<dbReference type="GO" id="GO:0000049">
    <property type="term" value="F:tRNA binding"/>
    <property type="evidence" value="ECO:0007669"/>
    <property type="project" value="UniProtKB-UniRule"/>
</dbReference>
<dbReference type="InterPro" id="IPR033911">
    <property type="entry name" value="MetRS_core"/>
</dbReference>
<protein>
    <recommendedName>
        <fullName evidence="1">methionine--tRNA ligase</fullName>
        <ecNumber evidence="1">6.1.1.10</ecNumber>
    </recommendedName>
    <alternativeName>
        <fullName evidence="10">Methionyl-tRNA synthetase</fullName>
    </alternativeName>
</protein>
<keyword evidence="4 13" id="KW-0436">Ligase</keyword>
<evidence type="ECO:0000313" key="16">
    <source>
        <dbReference type="Proteomes" id="UP001230188"/>
    </source>
</evidence>
<dbReference type="GO" id="GO:0004825">
    <property type="term" value="F:methionine-tRNA ligase activity"/>
    <property type="evidence" value="ECO:0007669"/>
    <property type="project" value="UniProtKB-EC"/>
</dbReference>
<dbReference type="Proteomes" id="UP001230188">
    <property type="component" value="Unassembled WGS sequence"/>
</dbReference>
<dbReference type="Gene3D" id="2.170.220.10">
    <property type="match status" value="1"/>
</dbReference>
<dbReference type="Gene3D" id="1.10.730.10">
    <property type="entry name" value="Isoleucyl-tRNA Synthetase, Domain 1"/>
    <property type="match status" value="1"/>
</dbReference>
<comment type="caution">
    <text evidence="15">The sequence shown here is derived from an EMBL/GenBank/DDBJ whole genome shotgun (WGS) entry which is preliminary data.</text>
</comment>
<dbReference type="InterPro" id="IPR009080">
    <property type="entry name" value="tRNAsynth_Ia_anticodon-bd"/>
</dbReference>
<dbReference type="PANTHER" id="PTHR43326">
    <property type="entry name" value="METHIONYL-TRNA SYNTHETASE"/>
    <property type="match status" value="1"/>
</dbReference>
<dbReference type="Gene3D" id="3.40.50.620">
    <property type="entry name" value="HUPs"/>
    <property type="match status" value="1"/>
</dbReference>
<comment type="catalytic activity">
    <reaction evidence="11">
        <text>tRNA(Met) + L-methionine + ATP = L-methionyl-tRNA(Met) + AMP + diphosphate</text>
        <dbReference type="Rhea" id="RHEA:13481"/>
        <dbReference type="Rhea" id="RHEA-COMP:9667"/>
        <dbReference type="Rhea" id="RHEA-COMP:9698"/>
        <dbReference type="ChEBI" id="CHEBI:30616"/>
        <dbReference type="ChEBI" id="CHEBI:33019"/>
        <dbReference type="ChEBI" id="CHEBI:57844"/>
        <dbReference type="ChEBI" id="CHEBI:78442"/>
        <dbReference type="ChEBI" id="CHEBI:78530"/>
        <dbReference type="ChEBI" id="CHEBI:456215"/>
        <dbReference type="EC" id="6.1.1.10"/>
    </reaction>
</comment>
<dbReference type="GO" id="GO:0005524">
    <property type="term" value="F:ATP binding"/>
    <property type="evidence" value="ECO:0007669"/>
    <property type="project" value="UniProtKB-KW"/>
</dbReference>
<evidence type="ECO:0000256" key="13">
    <source>
        <dbReference type="RuleBase" id="RU363039"/>
    </source>
</evidence>
<evidence type="ECO:0000259" key="14">
    <source>
        <dbReference type="PROSITE" id="PS50886"/>
    </source>
</evidence>
<dbReference type="SUPFAM" id="SSF47323">
    <property type="entry name" value="Anticodon-binding domain of a subclass of class I aminoacyl-tRNA synthetases"/>
    <property type="match status" value="1"/>
</dbReference>
<dbReference type="GO" id="GO:0006431">
    <property type="term" value="P:methionyl-tRNA aminoacylation"/>
    <property type="evidence" value="ECO:0007669"/>
    <property type="project" value="InterPro"/>
</dbReference>
<dbReference type="Pfam" id="PF09334">
    <property type="entry name" value="tRNA-synt_1g"/>
    <property type="match status" value="2"/>
</dbReference>
<dbReference type="InterPro" id="IPR014729">
    <property type="entry name" value="Rossmann-like_a/b/a_fold"/>
</dbReference>
<dbReference type="EC" id="6.1.1.10" evidence="1"/>
<organism evidence="15 16">
    <name type="scientific">Chrysophaeum taylorii</name>
    <dbReference type="NCBI Taxonomy" id="2483200"/>
    <lineage>
        <taxon>Eukaryota</taxon>
        <taxon>Sar</taxon>
        <taxon>Stramenopiles</taxon>
        <taxon>Ochrophyta</taxon>
        <taxon>Pelagophyceae</taxon>
        <taxon>Pelagomonadales</taxon>
        <taxon>Pelagomonadaceae</taxon>
        <taxon>Chrysophaeum</taxon>
    </lineage>
</organism>
<dbReference type="InterPro" id="IPR012340">
    <property type="entry name" value="NA-bd_OB-fold"/>
</dbReference>
<evidence type="ECO:0000256" key="4">
    <source>
        <dbReference type="ARBA" id="ARBA00022598"/>
    </source>
</evidence>
<dbReference type="InterPro" id="IPR014758">
    <property type="entry name" value="Met-tRNA_synth"/>
</dbReference>
<evidence type="ECO:0000256" key="10">
    <source>
        <dbReference type="ARBA" id="ARBA00030904"/>
    </source>
</evidence>
<evidence type="ECO:0000256" key="11">
    <source>
        <dbReference type="ARBA" id="ARBA00047364"/>
    </source>
</evidence>
<name>A0AAD7XN15_9STRA</name>
<evidence type="ECO:0000256" key="3">
    <source>
        <dbReference type="ARBA" id="ARBA00022555"/>
    </source>
</evidence>
<evidence type="ECO:0000256" key="7">
    <source>
        <dbReference type="ARBA" id="ARBA00022884"/>
    </source>
</evidence>
<evidence type="ECO:0000256" key="6">
    <source>
        <dbReference type="ARBA" id="ARBA00022840"/>
    </source>
</evidence>